<dbReference type="InterPro" id="IPR053860">
    <property type="entry name" value="DUF6932"/>
</dbReference>
<evidence type="ECO:0000313" key="3">
    <source>
        <dbReference type="Proteomes" id="UP001597542"/>
    </source>
</evidence>
<sequence>MQPSHDHQKSGDDWKGDCAVLPPLEPSSLDPDQLVLPWSDTGHPATWDEVEKVFGGSAHRRSRLLLARSRLEGIHAEGIPLLAVWINGSFVTDCDDPRDIDLLVLIDGLALRSAWNSLGGSSRAAERIHTLRNERWEPGGTKQRHLTDFNYVIYYPRDPVTEDEVDLWHGNWSRLRLPSPKPGEQGRLVEDAKGFVEVRWSP</sequence>
<comment type="caution">
    <text evidence="2">The sequence shown here is derived from an EMBL/GenBank/DDBJ whole genome shotgun (WGS) entry which is preliminary data.</text>
</comment>
<dbReference type="EMBL" id="JBHUKQ010000003">
    <property type="protein sequence ID" value="MFD2479274.1"/>
    <property type="molecule type" value="Genomic_DNA"/>
</dbReference>
<keyword evidence="3" id="KW-1185">Reference proteome</keyword>
<evidence type="ECO:0000313" key="2">
    <source>
        <dbReference type="EMBL" id="MFD2479274.1"/>
    </source>
</evidence>
<dbReference type="Proteomes" id="UP001597542">
    <property type="component" value="Unassembled WGS sequence"/>
</dbReference>
<name>A0ABW5HQK2_9PSEU</name>
<organism evidence="2 3">
    <name type="scientific">Amycolatopsis albidoflavus</name>
    <dbReference type="NCBI Taxonomy" id="102226"/>
    <lineage>
        <taxon>Bacteria</taxon>
        <taxon>Bacillati</taxon>
        <taxon>Actinomycetota</taxon>
        <taxon>Actinomycetes</taxon>
        <taxon>Pseudonocardiales</taxon>
        <taxon>Pseudonocardiaceae</taxon>
        <taxon>Amycolatopsis</taxon>
    </lineage>
</organism>
<proteinExistence type="predicted"/>
<gene>
    <name evidence="2" type="ORF">ACFSUT_03225</name>
</gene>
<reference evidence="3" key="1">
    <citation type="journal article" date="2019" name="Int. J. Syst. Evol. Microbiol.">
        <title>The Global Catalogue of Microorganisms (GCM) 10K type strain sequencing project: providing services to taxonomists for standard genome sequencing and annotation.</title>
        <authorList>
            <consortium name="The Broad Institute Genomics Platform"/>
            <consortium name="The Broad Institute Genome Sequencing Center for Infectious Disease"/>
            <person name="Wu L."/>
            <person name="Ma J."/>
        </authorList>
    </citation>
    <scope>NUCLEOTIDE SEQUENCE [LARGE SCALE GENOMIC DNA]</scope>
    <source>
        <strain evidence="3">CGMCC 4.7638</strain>
    </source>
</reference>
<feature type="compositionally biased region" description="Basic and acidic residues" evidence="1">
    <location>
        <begin position="1"/>
        <end position="16"/>
    </location>
</feature>
<accession>A0ABW5HQK2</accession>
<feature type="region of interest" description="Disordered" evidence="1">
    <location>
        <begin position="1"/>
        <end position="22"/>
    </location>
</feature>
<evidence type="ECO:0000256" key="1">
    <source>
        <dbReference type="SAM" id="MobiDB-lite"/>
    </source>
</evidence>
<dbReference type="RefSeq" id="WP_377925993.1">
    <property type="nucleotide sequence ID" value="NZ_BAAAHV010000021.1"/>
</dbReference>
<dbReference type="Pfam" id="PF22014">
    <property type="entry name" value="DUF6932"/>
    <property type="match status" value="1"/>
</dbReference>
<protein>
    <submittedName>
        <fullName evidence="2">DUF6932 family protein</fullName>
    </submittedName>
</protein>